<proteinExistence type="predicted"/>
<reference evidence="2 3" key="1">
    <citation type="submission" date="2020-04" db="EMBL/GenBank/DDBJ databases">
        <title>Flammeovirga sp. SR4, a novel species isolated from seawater.</title>
        <authorList>
            <person name="Wang X."/>
        </authorList>
    </citation>
    <scope>NUCLEOTIDE SEQUENCE [LARGE SCALE GENOMIC DNA]</scope>
    <source>
        <strain evidence="2 3">ATCC 23126</strain>
    </source>
</reference>
<evidence type="ECO:0000256" key="1">
    <source>
        <dbReference type="SAM" id="SignalP"/>
    </source>
</evidence>
<dbReference type="Proteomes" id="UP000576082">
    <property type="component" value="Unassembled WGS sequence"/>
</dbReference>
<evidence type="ECO:0008006" key="4">
    <source>
        <dbReference type="Google" id="ProtNLM"/>
    </source>
</evidence>
<keyword evidence="1" id="KW-0732">Signal</keyword>
<feature type="signal peptide" evidence="1">
    <location>
        <begin position="1"/>
        <end position="21"/>
    </location>
</feature>
<dbReference type="RefSeq" id="WP_169657770.1">
    <property type="nucleotide sequence ID" value="NZ_JABANE010000042.1"/>
</dbReference>
<dbReference type="EMBL" id="JABANE010000042">
    <property type="protein sequence ID" value="NME69496.1"/>
    <property type="molecule type" value="Genomic_DNA"/>
</dbReference>
<sequence length="362" mass="40317">MKLFKTTIFSSILLCSLFACESSDETTTPTPPDDENVESKLITADITSNFSHQVFVDFNTGTTTRTETNTWELAFNKEGVVQSNTGKKVALLMPTETDFDAINEASVSGLQYFYDDESADLTLTAWNRENFELNKPYILDLGINELAKALGFKKFIITENSASQSIIRFADLDGQNEQTTTIEKGNGFVYFSAINNQTVEVEPANWDIVLKPVTVRTGAPCFTMGPAAVPGVNCDIMRLNTSVILNQNGSVKGAKSTKADFADYEATDETDAPINQLTIEDSNFEEITADNVGNNEFTTKGDVIGKEWFHILQPHRDGVYKVYSHISFIVNDEEGNNYKLRFLAYTKDGQNGYPTFEYKLLQ</sequence>
<gene>
    <name evidence="2" type="ORF">HHU12_16080</name>
</gene>
<protein>
    <recommendedName>
        <fullName evidence="4">HmuY protein</fullName>
    </recommendedName>
</protein>
<dbReference type="InterPro" id="IPR025921">
    <property type="entry name" value="HmuY"/>
</dbReference>
<dbReference type="PROSITE" id="PS51257">
    <property type="entry name" value="PROKAR_LIPOPROTEIN"/>
    <property type="match status" value="1"/>
</dbReference>
<comment type="caution">
    <text evidence="2">The sequence shown here is derived from an EMBL/GenBank/DDBJ whole genome shotgun (WGS) entry which is preliminary data.</text>
</comment>
<name>A0A7X9RVJ3_9BACT</name>
<dbReference type="Pfam" id="PF14064">
    <property type="entry name" value="HmuY"/>
    <property type="match status" value="2"/>
</dbReference>
<accession>A0A7X9RVJ3</accession>
<evidence type="ECO:0000313" key="2">
    <source>
        <dbReference type="EMBL" id="NME69496.1"/>
    </source>
</evidence>
<feature type="chain" id="PRO_5030855674" description="HmuY protein" evidence="1">
    <location>
        <begin position="22"/>
        <end position="362"/>
    </location>
</feature>
<dbReference type="CDD" id="cd12105">
    <property type="entry name" value="HmuY"/>
    <property type="match status" value="1"/>
</dbReference>
<organism evidence="2 3">
    <name type="scientific">Flammeovirga aprica JL-4</name>
    <dbReference type="NCBI Taxonomy" id="694437"/>
    <lineage>
        <taxon>Bacteria</taxon>
        <taxon>Pseudomonadati</taxon>
        <taxon>Bacteroidota</taxon>
        <taxon>Cytophagia</taxon>
        <taxon>Cytophagales</taxon>
        <taxon>Flammeovirgaceae</taxon>
        <taxon>Flammeovirga</taxon>
    </lineage>
</organism>
<dbReference type="AlphaFoldDB" id="A0A7X9RVJ3"/>
<keyword evidence="3" id="KW-1185">Reference proteome</keyword>
<evidence type="ECO:0000313" key="3">
    <source>
        <dbReference type="Proteomes" id="UP000576082"/>
    </source>
</evidence>